<gene>
    <name evidence="6" type="primary">gnd</name>
    <name evidence="6" type="ORF">ACFOSB_20665</name>
</gene>
<dbReference type="InterPro" id="IPR006184">
    <property type="entry name" value="6PGdom_BS"/>
</dbReference>
<evidence type="ECO:0000313" key="6">
    <source>
        <dbReference type="EMBL" id="MFC3835281.1"/>
    </source>
</evidence>
<evidence type="ECO:0000256" key="4">
    <source>
        <dbReference type="SAM" id="MobiDB-lite"/>
    </source>
</evidence>
<organism evidence="6 7">
    <name type="scientific">Deinococcus rufus</name>
    <dbReference type="NCBI Taxonomy" id="2136097"/>
    <lineage>
        <taxon>Bacteria</taxon>
        <taxon>Thermotogati</taxon>
        <taxon>Deinococcota</taxon>
        <taxon>Deinococci</taxon>
        <taxon>Deinococcales</taxon>
        <taxon>Deinococcaceae</taxon>
        <taxon>Deinococcus</taxon>
    </lineage>
</organism>
<evidence type="ECO:0000313" key="7">
    <source>
        <dbReference type="Proteomes" id="UP001595803"/>
    </source>
</evidence>
<dbReference type="PANTHER" id="PTHR11811">
    <property type="entry name" value="6-PHOSPHOGLUCONATE DEHYDROGENASE"/>
    <property type="match status" value="1"/>
</dbReference>
<dbReference type="GO" id="GO:0016491">
    <property type="term" value="F:oxidoreductase activity"/>
    <property type="evidence" value="ECO:0007669"/>
    <property type="project" value="UniProtKB-KW"/>
</dbReference>
<keyword evidence="3" id="KW-0311">Gluconate utilization</keyword>
<dbReference type="Pfam" id="PF00393">
    <property type="entry name" value="6PGD"/>
    <property type="match status" value="1"/>
</dbReference>
<keyword evidence="7" id="KW-1185">Reference proteome</keyword>
<feature type="compositionally biased region" description="Polar residues" evidence="4">
    <location>
        <begin position="358"/>
        <end position="375"/>
    </location>
</feature>
<feature type="domain" description="6-phosphogluconate dehydrogenase C-terminal" evidence="5">
    <location>
        <begin position="190"/>
        <end position="374"/>
    </location>
</feature>
<dbReference type="Gene3D" id="1.10.1040.10">
    <property type="entry name" value="N-(1-d-carboxylethyl)-l-norvaline Dehydrogenase, domain 2"/>
    <property type="match status" value="1"/>
</dbReference>
<dbReference type="InterPro" id="IPR002204">
    <property type="entry name" value="3-OH-isobutyrate_DH-rel_CS"/>
</dbReference>
<dbReference type="InterPro" id="IPR006114">
    <property type="entry name" value="6PGDH_C"/>
</dbReference>
<name>A0ABV7ZD19_9DEIO</name>
<comment type="caution">
    <text evidence="6">The sequence shown here is derived from an EMBL/GenBank/DDBJ whole genome shotgun (WGS) entry which is preliminary data.</text>
</comment>
<evidence type="ECO:0000256" key="2">
    <source>
        <dbReference type="ARBA" id="ARBA00023002"/>
    </source>
</evidence>
<dbReference type="InterPro" id="IPR008927">
    <property type="entry name" value="6-PGluconate_DH-like_C_sf"/>
</dbReference>
<accession>A0ABV7ZD19</accession>
<dbReference type="EC" id="1.1.1.343" evidence="6"/>
<dbReference type="SUPFAM" id="SSF48179">
    <property type="entry name" value="6-phosphogluconate dehydrogenase C-terminal domain-like"/>
    <property type="match status" value="1"/>
</dbReference>
<protein>
    <submittedName>
        <fullName evidence="6">Phosphogluconate dehydrogenase (NAD(+)-dependent, decarboxylating)</fullName>
        <ecNumber evidence="6">1.1.1.343</ecNumber>
    </submittedName>
</protein>
<evidence type="ECO:0000259" key="5">
    <source>
        <dbReference type="SMART" id="SM01350"/>
    </source>
</evidence>
<dbReference type="SMART" id="SM01350">
    <property type="entry name" value="6PGD"/>
    <property type="match status" value="1"/>
</dbReference>
<dbReference type="SUPFAM" id="SSF51735">
    <property type="entry name" value="NAD(P)-binding Rossmann-fold domains"/>
    <property type="match status" value="1"/>
</dbReference>
<dbReference type="Proteomes" id="UP001595803">
    <property type="component" value="Unassembled WGS sequence"/>
</dbReference>
<dbReference type="NCBIfam" id="NF007161">
    <property type="entry name" value="PRK09599.1"/>
    <property type="match status" value="1"/>
</dbReference>
<evidence type="ECO:0000256" key="3">
    <source>
        <dbReference type="ARBA" id="ARBA00023064"/>
    </source>
</evidence>
<dbReference type="PROSITE" id="PS00461">
    <property type="entry name" value="6PGD"/>
    <property type="match status" value="1"/>
</dbReference>
<dbReference type="InterPro" id="IPR036291">
    <property type="entry name" value="NAD(P)-bd_dom_sf"/>
</dbReference>
<dbReference type="PROSITE" id="PS00895">
    <property type="entry name" value="3_HYDROXYISOBUT_DH"/>
    <property type="match status" value="1"/>
</dbReference>
<dbReference type="InterPro" id="IPR013328">
    <property type="entry name" value="6PGD_dom2"/>
</dbReference>
<comment type="similarity">
    <text evidence="1">Belongs to the 6-phosphogluconate dehydrogenase family.</text>
</comment>
<dbReference type="Gene3D" id="3.40.50.720">
    <property type="entry name" value="NAD(P)-binding Rossmann-like Domain"/>
    <property type="match status" value="1"/>
</dbReference>
<dbReference type="Pfam" id="PF03446">
    <property type="entry name" value="NAD_binding_2"/>
    <property type="match status" value="1"/>
</dbReference>
<keyword evidence="2 6" id="KW-0560">Oxidoreductase</keyword>
<dbReference type="NCBIfam" id="TIGR00872">
    <property type="entry name" value="gnd_rel"/>
    <property type="match status" value="1"/>
</dbReference>
<dbReference type="PRINTS" id="PR00076">
    <property type="entry name" value="6PGDHDRGNASE"/>
</dbReference>
<evidence type="ECO:0000256" key="1">
    <source>
        <dbReference type="ARBA" id="ARBA00008419"/>
    </source>
</evidence>
<dbReference type="InterPro" id="IPR006183">
    <property type="entry name" value="Pgluconate_DH"/>
</dbReference>
<dbReference type="InterPro" id="IPR006115">
    <property type="entry name" value="6PGDH_NADP-bd"/>
</dbReference>
<reference evidence="7" key="1">
    <citation type="journal article" date="2019" name="Int. J. Syst. Evol. Microbiol.">
        <title>The Global Catalogue of Microorganisms (GCM) 10K type strain sequencing project: providing services to taxonomists for standard genome sequencing and annotation.</title>
        <authorList>
            <consortium name="The Broad Institute Genomics Platform"/>
            <consortium name="The Broad Institute Genome Sequencing Center for Infectious Disease"/>
            <person name="Wu L."/>
            <person name="Ma J."/>
        </authorList>
    </citation>
    <scope>NUCLEOTIDE SEQUENCE [LARGE SCALE GENOMIC DNA]</scope>
    <source>
        <strain evidence="7">CCTCC AB 2017081</strain>
    </source>
</reference>
<dbReference type="InterPro" id="IPR004849">
    <property type="entry name" value="6DGDH_YqeC"/>
</dbReference>
<feature type="region of interest" description="Disordered" evidence="4">
    <location>
        <begin position="323"/>
        <end position="375"/>
    </location>
</feature>
<proteinExistence type="inferred from homology"/>
<dbReference type="RefSeq" id="WP_322474685.1">
    <property type="nucleotide sequence ID" value="NZ_JBHRZG010000024.1"/>
</dbReference>
<dbReference type="EMBL" id="JBHRZG010000024">
    <property type="protein sequence ID" value="MFC3835281.1"/>
    <property type="molecule type" value="Genomic_DNA"/>
</dbReference>
<sequence length="375" mass="40402">MPTRAGDCWKRYRTPGGEDMKIGMIGLGKMGGNMVLRLQQGNHHVVGYDRSEDALRNIEAHGAQGARSMDEFIAALGEPGHRAVWVMVPAGKITQAVIDDLAARLSPGDIIIDGGNSNFHDTQRRGEALAAQGLHFVDVGTSGGVWGLAEGYAMMIGGPEEAVERLRPVFETLAPAADRGWGRMGPSGSGHYVKMVHNGIEYGMMQSYAEGFELMKAHRDFDLDMAQIAELWRHGSVVRSWLLDLTAEALKNSADFDALSDYVADSGEGRWTIIDSIELGVPTPVITLATQMRFRSQQEVSYAGQMLSAMRRAFGGHAVKTLESPKQEGMVPEVKAGDHPKVAAPENIPAATSGGTGSQAEQLGETGNQRTQDSE</sequence>